<dbReference type="GO" id="GO:0070006">
    <property type="term" value="F:metalloaminopeptidase activity"/>
    <property type="evidence" value="ECO:0007669"/>
    <property type="project" value="InterPro"/>
</dbReference>
<feature type="binding site" evidence="8">
    <location>
        <position position="346"/>
    </location>
    <ligand>
        <name>Mn(2+)</name>
        <dbReference type="ChEBI" id="CHEBI:29035"/>
        <label>1</label>
    </ligand>
</feature>
<dbReference type="Proteomes" id="UP000237846">
    <property type="component" value="Unassembled WGS sequence"/>
</dbReference>
<evidence type="ECO:0000256" key="7">
    <source>
        <dbReference type="ARBA" id="ARBA00049972"/>
    </source>
</evidence>
<dbReference type="EC" id="3.4.11.1" evidence="8"/>
<feature type="binding site" evidence="8">
    <location>
        <position position="348"/>
    </location>
    <ligand>
        <name>Mn(2+)</name>
        <dbReference type="ChEBI" id="CHEBI:29035"/>
        <label>2</label>
    </ligand>
</feature>
<evidence type="ECO:0000259" key="9">
    <source>
        <dbReference type="PROSITE" id="PS00631"/>
    </source>
</evidence>
<dbReference type="GO" id="GO:0006508">
    <property type="term" value="P:proteolysis"/>
    <property type="evidence" value="ECO:0007669"/>
    <property type="project" value="UniProtKB-KW"/>
</dbReference>
<feature type="binding site" evidence="8">
    <location>
        <position position="264"/>
    </location>
    <ligand>
        <name>Mn(2+)</name>
        <dbReference type="ChEBI" id="CHEBI:29035"/>
        <label>2</label>
    </ligand>
</feature>
<keyword evidence="11" id="KW-1185">Reference proteome</keyword>
<evidence type="ECO:0000256" key="1">
    <source>
        <dbReference type="ARBA" id="ARBA00000135"/>
    </source>
</evidence>
<accession>A0A2T0QDM4</accession>
<feature type="binding site" evidence="8">
    <location>
        <position position="348"/>
    </location>
    <ligand>
        <name>Mn(2+)</name>
        <dbReference type="ChEBI" id="CHEBI:29035"/>
        <label>1</label>
    </ligand>
</feature>
<dbReference type="SUPFAM" id="SSF53187">
    <property type="entry name" value="Zn-dependent exopeptidases"/>
    <property type="match status" value="1"/>
</dbReference>
<evidence type="ECO:0000313" key="10">
    <source>
        <dbReference type="EMBL" id="PRY01971.1"/>
    </source>
</evidence>
<dbReference type="GO" id="GO:0005737">
    <property type="term" value="C:cytoplasm"/>
    <property type="evidence" value="ECO:0007669"/>
    <property type="project" value="UniProtKB-SubCell"/>
</dbReference>
<evidence type="ECO:0000256" key="8">
    <source>
        <dbReference type="HAMAP-Rule" id="MF_00181"/>
    </source>
</evidence>
<dbReference type="CDD" id="cd00433">
    <property type="entry name" value="Peptidase_M17"/>
    <property type="match status" value="1"/>
</dbReference>
<dbReference type="GO" id="GO:0030145">
    <property type="term" value="F:manganese ion binding"/>
    <property type="evidence" value="ECO:0007669"/>
    <property type="project" value="UniProtKB-UniRule"/>
</dbReference>
<keyword evidence="4 8" id="KW-0031">Aminopeptidase</keyword>
<dbReference type="AlphaFoldDB" id="A0A2T0QDM4"/>
<protein>
    <recommendedName>
        <fullName evidence="8">Probable cytosol aminopeptidase</fullName>
        <ecNumber evidence="8">3.4.11.1</ecNumber>
    </recommendedName>
    <alternativeName>
        <fullName evidence="8">Leucine aminopeptidase</fullName>
        <shortName evidence="8">LAP</shortName>
        <ecNumber evidence="8">3.4.11.10</ecNumber>
    </alternativeName>
    <alternativeName>
        <fullName evidence="8">Leucyl aminopeptidase</fullName>
    </alternativeName>
</protein>
<comment type="cofactor">
    <cofactor evidence="8">
        <name>Mn(2+)</name>
        <dbReference type="ChEBI" id="CHEBI:29035"/>
    </cofactor>
    <text evidence="8">Binds 2 manganese ions per subunit.</text>
</comment>
<sequence>MPVSSRLDVVSGPSGTAPADLVALAVRPGAAGQPPTVVWEGSGITPEDLAGAGAVPIRELLEFYEFSAGAGEIVEVPARVGERLLRLAFVGTGDAAPSALRAAGVALARHARGRGRLLTTLGRVAEGPATAALIEGLLLPSYRYTESTRPNKRAPVAEIQLVTAWPEPATDLHAGRALVAATELARDLINTPAALKSPSWFADQAAAVAADTGLQIRTWDESALRAEGFGGILAVGQGSPRPPRLIELRHTPDGADRHVVLVGKGITFDTGGLSLKPNDNMKLMKTDMAGAAAVLGAMAHVRSFAPATRVTALLAMADNAFSGAAQRPSDVITHFDGRTVEILNTDAEGRLVLADAIAYAVENLRPDRIIDVATLTGAARIALGGMTASLFSTDDELADELLAAADHAGEHLWRMPITDEYRDTLDSAVADLTNIGIKKDYGRPGAIEAALFLREFTAGVPWAHLDIAGPGRSTSDEGVLTKGGTGYGTRLVLHWLAAQDGRPTTP</sequence>
<dbReference type="InterPro" id="IPR011356">
    <property type="entry name" value="Leucine_aapep/pepB"/>
</dbReference>
<dbReference type="InterPro" id="IPR000819">
    <property type="entry name" value="Peptidase_M17_C"/>
</dbReference>
<comment type="function">
    <text evidence="7 8">Presumably involved in the processing and regular turnover of intracellular proteins. Catalyzes the removal of unsubstituted N-terminal amino acids from various peptides.</text>
</comment>
<evidence type="ECO:0000256" key="5">
    <source>
        <dbReference type="ARBA" id="ARBA00022670"/>
    </source>
</evidence>
<feature type="binding site" evidence="8">
    <location>
        <position position="269"/>
    </location>
    <ligand>
        <name>Mn(2+)</name>
        <dbReference type="ChEBI" id="CHEBI:29035"/>
        <label>2</label>
    </ligand>
</feature>
<dbReference type="PRINTS" id="PR00481">
    <property type="entry name" value="LAMNOPPTDASE"/>
</dbReference>
<dbReference type="NCBIfam" id="NF002073">
    <property type="entry name" value="PRK00913.1-2"/>
    <property type="match status" value="1"/>
</dbReference>
<comment type="catalytic activity">
    <reaction evidence="1 8">
        <text>Release of an N-terminal amino acid, Xaa-|-Yaa-, in which Xaa is preferably Leu, but may be other amino acids including Pro although not Arg or Lys, and Yaa may be Pro. Amino acid amides and methyl esters are also readily hydrolyzed, but rates on arylamides are exceedingly low.</text>
        <dbReference type="EC" id="3.4.11.1"/>
    </reaction>
</comment>
<dbReference type="EMBL" id="PVZC01000001">
    <property type="protein sequence ID" value="PRY01971.1"/>
    <property type="molecule type" value="Genomic_DNA"/>
</dbReference>
<gene>
    <name evidence="8" type="primary">pepA</name>
    <name evidence="10" type="ORF">CLV72_101569</name>
</gene>
<keyword evidence="8" id="KW-0479">Metal-binding</keyword>
<dbReference type="PANTHER" id="PTHR11963:SF23">
    <property type="entry name" value="CYTOSOL AMINOPEPTIDASE"/>
    <property type="match status" value="1"/>
</dbReference>
<evidence type="ECO:0000256" key="4">
    <source>
        <dbReference type="ARBA" id="ARBA00022438"/>
    </source>
</evidence>
<evidence type="ECO:0000313" key="11">
    <source>
        <dbReference type="Proteomes" id="UP000237846"/>
    </source>
</evidence>
<comment type="subcellular location">
    <subcellularLocation>
        <location evidence="8">Cytoplasm</location>
    </subcellularLocation>
</comment>
<feature type="binding site" evidence="8">
    <location>
        <position position="269"/>
    </location>
    <ligand>
        <name>Mn(2+)</name>
        <dbReference type="ChEBI" id="CHEBI:29035"/>
        <label>1</label>
    </ligand>
</feature>
<comment type="catalytic activity">
    <reaction evidence="2 8">
        <text>Release of an N-terminal amino acid, preferentially leucine, but not glutamic or aspartic acids.</text>
        <dbReference type="EC" id="3.4.11.10"/>
    </reaction>
</comment>
<dbReference type="InterPro" id="IPR043472">
    <property type="entry name" value="Macro_dom-like"/>
</dbReference>
<feature type="active site" evidence="8">
    <location>
        <position position="276"/>
    </location>
</feature>
<proteinExistence type="inferred from homology"/>
<dbReference type="InterPro" id="IPR023042">
    <property type="entry name" value="Peptidase_M17_leu_NH2_pept"/>
</dbReference>
<feature type="domain" description="Cytosol aminopeptidase" evidence="9">
    <location>
        <begin position="344"/>
        <end position="351"/>
    </location>
</feature>
<dbReference type="PROSITE" id="PS00631">
    <property type="entry name" value="CYTOSOL_AP"/>
    <property type="match status" value="1"/>
</dbReference>
<keyword evidence="5 8" id="KW-0645">Protease</keyword>
<dbReference type="Gene3D" id="3.40.220.10">
    <property type="entry name" value="Leucine Aminopeptidase, subunit E, domain 1"/>
    <property type="match status" value="1"/>
</dbReference>
<dbReference type="EC" id="3.4.11.10" evidence="8"/>
<keyword evidence="6 8" id="KW-0378">Hydrolase</keyword>
<dbReference type="HAMAP" id="MF_00181">
    <property type="entry name" value="Cytosol_peptidase_M17"/>
    <property type="match status" value="1"/>
</dbReference>
<dbReference type="SUPFAM" id="SSF52949">
    <property type="entry name" value="Macro domain-like"/>
    <property type="match status" value="1"/>
</dbReference>
<feature type="binding site" evidence="8">
    <location>
        <position position="287"/>
    </location>
    <ligand>
        <name>Mn(2+)</name>
        <dbReference type="ChEBI" id="CHEBI:29035"/>
        <label>2</label>
    </ligand>
</feature>
<keyword evidence="8" id="KW-0464">Manganese</keyword>
<evidence type="ECO:0000256" key="2">
    <source>
        <dbReference type="ARBA" id="ARBA00000967"/>
    </source>
</evidence>
<keyword evidence="8" id="KW-0963">Cytoplasm</keyword>
<reference evidence="10 11" key="1">
    <citation type="submission" date="2018-03" db="EMBL/GenBank/DDBJ databases">
        <title>Genomic Encyclopedia of Archaeal and Bacterial Type Strains, Phase II (KMG-II): from individual species to whole genera.</title>
        <authorList>
            <person name="Goeker M."/>
        </authorList>
    </citation>
    <scope>NUCLEOTIDE SEQUENCE [LARGE SCALE GENOMIC DNA]</scope>
    <source>
        <strain evidence="10 11">DSM 45601</strain>
    </source>
</reference>
<feature type="active site" evidence="8">
    <location>
        <position position="350"/>
    </location>
</feature>
<comment type="caution">
    <text evidence="10">The sequence shown here is derived from an EMBL/GenBank/DDBJ whole genome shotgun (WGS) entry which is preliminary data.</text>
</comment>
<comment type="similarity">
    <text evidence="3 8">Belongs to the peptidase M17 family.</text>
</comment>
<name>A0A2T0QDM4_9ACTN</name>
<dbReference type="Gene3D" id="3.40.630.10">
    <property type="entry name" value="Zn peptidases"/>
    <property type="match status" value="1"/>
</dbReference>
<dbReference type="Pfam" id="PF00883">
    <property type="entry name" value="Peptidase_M17"/>
    <property type="match status" value="1"/>
</dbReference>
<evidence type="ECO:0000256" key="6">
    <source>
        <dbReference type="ARBA" id="ARBA00022801"/>
    </source>
</evidence>
<dbReference type="PANTHER" id="PTHR11963">
    <property type="entry name" value="LEUCINE AMINOPEPTIDASE-RELATED"/>
    <property type="match status" value="1"/>
</dbReference>
<evidence type="ECO:0000256" key="3">
    <source>
        <dbReference type="ARBA" id="ARBA00009528"/>
    </source>
</evidence>
<organism evidence="10 11">
    <name type="scientific">Allonocardiopsis opalescens</name>
    <dbReference type="NCBI Taxonomy" id="1144618"/>
    <lineage>
        <taxon>Bacteria</taxon>
        <taxon>Bacillati</taxon>
        <taxon>Actinomycetota</taxon>
        <taxon>Actinomycetes</taxon>
        <taxon>Streptosporangiales</taxon>
        <taxon>Allonocardiopsis</taxon>
    </lineage>
</organism>